<dbReference type="NCBIfam" id="TIGR01856">
    <property type="entry name" value="hisJ_fam"/>
    <property type="match status" value="1"/>
</dbReference>
<evidence type="ECO:0000256" key="6">
    <source>
        <dbReference type="ARBA" id="ARBA00023102"/>
    </source>
</evidence>
<dbReference type="GO" id="GO:0005737">
    <property type="term" value="C:cytoplasm"/>
    <property type="evidence" value="ECO:0007669"/>
    <property type="project" value="TreeGrafter"/>
</dbReference>
<accession>A0A9E2KDL8</accession>
<dbReference type="Gene3D" id="3.20.20.140">
    <property type="entry name" value="Metal-dependent hydrolases"/>
    <property type="match status" value="1"/>
</dbReference>
<reference evidence="10" key="1">
    <citation type="journal article" date="2021" name="PeerJ">
        <title>Extensive microbial diversity within the chicken gut microbiome revealed by metagenomics and culture.</title>
        <authorList>
            <person name="Gilroy R."/>
            <person name="Ravi A."/>
            <person name="Getino M."/>
            <person name="Pursley I."/>
            <person name="Horton D.L."/>
            <person name="Alikhan N.F."/>
            <person name="Baker D."/>
            <person name="Gharbi K."/>
            <person name="Hall N."/>
            <person name="Watson M."/>
            <person name="Adriaenssens E.M."/>
            <person name="Foster-Nyarko E."/>
            <person name="Jarju S."/>
            <person name="Secka A."/>
            <person name="Antonio M."/>
            <person name="Oren A."/>
            <person name="Chaudhuri R.R."/>
            <person name="La Ragione R."/>
            <person name="Hildebrand F."/>
            <person name="Pallen M.J."/>
        </authorList>
    </citation>
    <scope>NUCLEOTIDE SEQUENCE</scope>
    <source>
        <strain evidence="10">B5-657</strain>
    </source>
</reference>
<dbReference type="EC" id="3.1.3.15" evidence="3 8"/>
<name>A0A9E2KDL8_9FIRM</name>
<keyword evidence="4 8" id="KW-0028">Amino-acid biosynthesis</keyword>
<comment type="catalytic activity">
    <reaction evidence="7 8">
        <text>L-histidinol phosphate + H2O = L-histidinol + phosphate</text>
        <dbReference type="Rhea" id="RHEA:14465"/>
        <dbReference type="ChEBI" id="CHEBI:15377"/>
        <dbReference type="ChEBI" id="CHEBI:43474"/>
        <dbReference type="ChEBI" id="CHEBI:57699"/>
        <dbReference type="ChEBI" id="CHEBI:57980"/>
        <dbReference type="EC" id="3.1.3.15"/>
    </reaction>
</comment>
<evidence type="ECO:0000256" key="7">
    <source>
        <dbReference type="ARBA" id="ARBA00049158"/>
    </source>
</evidence>
<comment type="similarity">
    <text evidence="2 8">Belongs to the PHP hydrolase family. HisK subfamily.</text>
</comment>
<dbReference type="AlphaFoldDB" id="A0A9E2KDL8"/>
<keyword evidence="6 8" id="KW-0368">Histidine biosynthesis</keyword>
<comment type="pathway">
    <text evidence="1 8">Amino-acid biosynthesis; L-histidine biosynthesis; L-histidine from 5-phospho-alpha-D-ribose 1-diphosphate: step 8/9.</text>
</comment>
<keyword evidence="5 8" id="KW-0378">Hydrolase</keyword>
<dbReference type="SUPFAM" id="SSF89550">
    <property type="entry name" value="PHP domain-like"/>
    <property type="match status" value="1"/>
</dbReference>
<dbReference type="PANTHER" id="PTHR21039:SF0">
    <property type="entry name" value="HISTIDINOL-PHOSPHATASE"/>
    <property type="match status" value="1"/>
</dbReference>
<evidence type="ECO:0000256" key="3">
    <source>
        <dbReference type="ARBA" id="ARBA00013085"/>
    </source>
</evidence>
<gene>
    <name evidence="10" type="primary">hisJ</name>
    <name evidence="10" type="ORF">H9872_07795</name>
</gene>
<evidence type="ECO:0000256" key="1">
    <source>
        <dbReference type="ARBA" id="ARBA00004970"/>
    </source>
</evidence>
<evidence type="ECO:0000256" key="2">
    <source>
        <dbReference type="ARBA" id="ARBA00009152"/>
    </source>
</evidence>
<evidence type="ECO:0000256" key="4">
    <source>
        <dbReference type="ARBA" id="ARBA00022605"/>
    </source>
</evidence>
<evidence type="ECO:0000313" key="10">
    <source>
        <dbReference type="EMBL" id="MBU3804643.1"/>
    </source>
</evidence>
<sequence>MKNRMKRDGHIHTPFCPHGTKDTLEAYANEAIRLGREEITFTEHFPLPNKVTTKTFARECSLLHEEVPLYLEAITDLKRKFEGKLKINKGFEVDYVESFEDEITKYLNQYGEEIEDAILSVHFVRYEGKYYAIDYLPDFEALLNRLDNLEAVYDLYFRTILKSIESDLGPFKPKRIGHPSLIRIFNRKYPIKYDDKGLFDEIVSKIIEGGYEIDFNVAGLRKVDCKETYPSGRLLELIMQYNIKCVGGSDSHEVAQMALLSK</sequence>
<dbReference type="CDD" id="cd12110">
    <property type="entry name" value="PHP_HisPPase_Hisj_like"/>
    <property type="match status" value="1"/>
</dbReference>
<evidence type="ECO:0000259" key="9">
    <source>
        <dbReference type="Pfam" id="PF02811"/>
    </source>
</evidence>
<proteinExistence type="inferred from homology"/>
<dbReference type="InterPro" id="IPR004013">
    <property type="entry name" value="PHP_dom"/>
</dbReference>
<evidence type="ECO:0000256" key="5">
    <source>
        <dbReference type="ARBA" id="ARBA00022801"/>
    </source>
</evidence>
<dbReference type="InterPro" id="IPR016195">
    <property type="entry name" value="Pol/histidinol_Pase-like"/>
</dbReference>
<dbReference type="Pfam" id="PF02811">
    <property type="entry name" value="PHP"/>
    <property type="match status" value="1"/>
</dbReference>
<dbReference type="InterPro" id="IPR010140">
    <property type="entry name" value="Histidinol_P_phosphatase_HisJ"/>
</dbReference>
<organism evidence="10 11">
    <name type="scientific">Candidatus Cellulosilyticum pullistercoris</name>
    <dbReference type="NCBI Taxonomy" id="2838521"/>
    <lineage>
        <taxon>Bacteria</taxon>
        <taxon>Bacillati</taxon>
        <taxon>Bacillota</taxon>
        <taxon>Clostridia</taxon>
        <taxon>Lachnospirales</taxon>
        <taxon>Cellulosilyticaceae</taxon>
        <taxon>Cellulosilyticum</taxon>
    </lineage>
</organism>
<reference evidence="10" key="2">
    <citation type="submission" date="2021-04" db="EMBL/GenBank/DDBJ databases">
        <authorList>
            <person name="Gilroy R."/>
        </authorList>
    </citation>
    <scope>NUCLEOTIDE SEQUENCE</scope>
    <source>
        <strain evidence="10">B5-657</strain>
    </source>
</reference>
<dbReference type="GO" id="GO:0004401">
    <property type="term" value="F:histidinol-phosphatase activity"/>
    <property type="evidence" value="ECO:0007669"/>
    <property type="project" value="UniProtKB-UniRule"/>
</dbReference>
<evidence type="ECO:0000256" key="8">
    <source>
        <dbReference type="RuleBase" id="RU366003"/>
    </source>
</evidence>
<feature type="domain" description="PHP" evidence="9">
    <location>
        <begin position="8"/>
        <end position="216"/>
    </location>
</feature>
<dbReference type="NCBIfam" id="NF005996">
    <property type="entry name" value="PRK08123.1"/>
    <property type="match status" value="1"/>
</dbReference>
<protein>
    <recommendedName>
        <fullName evidence="3 8">Histidinol-phosphatase</fullName>
        <shortName evidence="8">HolPase</shortName>
        <ecNumber evidence="3 8">3.1.3.15</ecNumber>
    </recommendedName>
</protein>
<dbReference type="Proteomes" id="UP000824229">
    <property type="component" value="Unassembled WGS sequence"/>
</dbReference>
<dbReference type="EMBL" id="JAHLFQ010000180">
    <property type="protein sequence ID" value="MBU3804643.1"/>
    <property type="molecule type" value="Genomic_DNA"/>
</dbReference>
<dbReference type="GO" id="GO:0000105">
    <property type="term" value="P:L-histidine biosynthetic process"/>
    <property type="evidence" value="ECO:0007669"/>
    <property type="project" value="UniProtKB-UniRule"/>
</dbReference>
<comment type="caution">
    <text evidence="10">The sequence shown here is derived from an EMBL/GenBank/DDBJ whole genome shotgun (WGS) entry which is preliminary data.</text>
</comment>
<evidence type="ECO:0000313" key="11">
    <source>
        <dbReference type="Proteomes" id="UP000824229"/>
    </source>
</evidence>
<dbReference type="PANTHER" id="PTHR21039">
    <property type="entry name" value="HISTIDINOL PHOSPHATASE-RELATED"/>
    <property type="match status" value="1"/>
</dbReference>